<dbReference type="STRING" id="75743.A0A401Q177"/>
<dbReference type="OrthoDB" id="498204at2759"/>
<evidence type="ECO:0000313" key="4">
    <source>
        <dbReference type="Proteomes" id="UP000288216"/>
    </source>
</evidence>
<dbReference type="InterPro" id="IPR006076">
    <property type="entry name" value="FAD-dep_OxRdtase"/>
</dbReference>
<proteinExistence type="predicted"/>
<gene>
    <name evidence="3" type="ORF">scyTo_0020754</name>
</gene>
<comment type="caution">
    <text evidence="3">The sequence shown here is derived from an EMBL/GenBank/DDBJ whole genome shotgun (WGS) entry which is preliminary data.</text>
</comment>
<dbReference type="GO" id="GO:0005759">
    <property type="term" value="C:mitochondrial matrix"/>
    <property type="evidence" value="ECO:0007669"/>
    <property type="project" value="TreeGrafter"/>
</dbReference>
<feature type="region of interest" description="Disordered" evidence="1">
    <location>
        <begin position="200"/>
        <end position="234"/>
    </location>
</feature>
<evidence type="ECO:0000259" key="2">
    <source>
        <dbReference type="Pfam" id="PF01266"/>
    </source>
</evidence>
<dbReference type="OMA" id="TIRIMTF"/>
<protein>
    <recommendedName>
        <fullName evidence="2">FAD dependent oxidoreductase domain-containing protein</fullName>
    </recommendedName>
</protein>
<feature type="compositionally biased region" description="Polar residues" evidence="1">
    <location>
        <begin position="206"/>
        <end position="215"/>
    </location>
</feature>
<sequence length="234" mass="26095">GDEEKGTTQRNLLVSSCCILRVIMKCPVSTFRIATFFKSSRIFLSKSNVQYLSSSAVRSTASAERNSPHNNNLQDEKQDSKGPSKPLPKCADVVVMGGGSLGCHTLYHLTKMGITNVVLLERDQLMSGTTWHTAGLLWQLRPSDIEIELLRHTREVVSKDLEEETGLHTGWIENGGLFIASNKQRLDEYKRLMSKWLRHPEHPHTAGTSSRSRNVVTEPERRHGAGISSVISDT</sequence>
<accession>A0A401Q177</accession>
<evidence type="ECO:0000256" key="1">
    <source>
        <dbReference type="SAM" id="MobiDB-lite"/>
    </source>
</evidence>
<dbReference type="SUPFAM" id="SSF51905">
    <property type="entry name" value="FAD/NAD(P)-binding domain"/>
    <property type="match status" value="1"/>
</dbReference>
<dbReference type="AlphaFoldDB" id="A0A401Q177"/>
<dbReference type="Gene3D" id="3.30.9.10">
    <property type="entry name" value="D-Amino Acid Oxidase, subunit A, domain 2"/>
    <property type="match status" value="1"/>
</dbReference>
<organism evidence="3 4">
    <name type="scientific">Scyliorhinus torazame</name>
    <name type="common">Cloudy catshark</name>
    <name type="synonym">Catulus torazame</name>
    <dbReference type="NCBI Taxonomy" id="75743"/>
    <lineage>
        <taxon>Eukaryota</taxon>
        <taxon>Metazoa</taxon>
        <taxon>Chordata</taxon>
        <taxon>Craniata</taxon>
        <taxon>Vertebrata</taxon>
        <taxon>Chondrichthyes</taxon>
        <taxon>Elasmobranchii</taxon>
        <taxon>Galeomorphii</taxon>
        <taxon>Galeoidea</taxon>
        <taxon>Carcharhiniformes</taxon>
        <taxon>Scyliorhinidae</taxon>
        <taxon>Scyliorhinus</taxon>
    </lineage>
</organism>
<dbReference type="GO" id="GO:1901053">
    <property type="term" value="P:sarcosine catabolic process"/>
    <property type="evidence" value="ECO:0007669"/>
    <property type="project" value="TreeGrafter"/>
</dbReference>
<dbReference type="Proteomes" id="UP000288216">
    <property type="component" value="Unassembled WGS sequence"/>
</dbReference>
<evidence type="ECO:0000313" key="3">
    <source>
        <dbReference type="EMBL" id="GCB79135.1"/>
    </source>
</evidence>
<feature type="compositionally biased region" description="Polar residues" evidence="1">
    <location>
        <begin position="60"/>
        <end position="73"/>
    </location>
</feature>
<dbReference type="Gene3D" id="3.50.50.60">
    <property type="entry name" value="FAD/NAD(P)-binding domain"/>
    <property type="match status" value="1"/>
</dbReference>
<name>A0A401Q177_SCYTO</name>
<reference evidence="3 4" key="1">
    <citation type="journal article" date="2018" name="Nat. Ecol. Evol.">
        <title>Shark genomes provide insights into elasmobranch evolution and the origin of vertebrates.</title>
        <authorList>
            <person name="Hara Y"/>
            <person name="Yamaguchi K"/>
            <person name="Onimaru K"/>
            <person name="Kadota M"/>
            <person name="Koyanagi M"/>
            <person name="Keeley SD"/>
            <person name="Tatsumi K"/>
            <person name="Tanaka K"/>
            <person name="Motone F"/>
            <person name="Kageyama Y"/>
            <person name="Nozu R"/>
            <person name="Adachi N"/>
            <person name="Nishimura O"/>
            <person name="Nakagawa R"/>
            <person name="Tanegashima C"/>
            <person name="Kiyatake I"/>
            <person name="Matsumoto R"/>
            <person name="Murakumo K"/>
            <person name="Nishida K"/>
            <person name="Terakita A"/>
            <person name="Kuratani S"/>
            <person name="Sato K"/>
            <person name="Hyodo S Kuraku.S."/>
        </authorList>
    </citation>
    <scope>NUCLEOTIDE SEQUENCE [LARGE SCALE GENOMIC DNA]</scope>
</reference>
<dbReference type="InterPro" id="IPR036188">
    <property type="entry name" value="FAD/NAD-bd_sf"/>
</dbReference>
<dbReference type="PANTHER" id="PTHR13847">
    <property type="entry name" value="SARCOSINE DEHYDROGENASE-RELATED"/>
    <property type="match status" value="1"/>
</dbReference>
<keyword evidence="4" id="KW-1185">Reference proteome</keyword>
<feature type="domain" description="FAD dependent oxidoreductase" evidence="2">
    <location>
        <begin position="92"/>
        <end position="198"/>
    </location>
</feature>
<dbReference type="EMBL" id="BFAA01017238">
    <property type="protein sequence ID" value="GCB79135.1"/>
    <property type="molecule type" value="Genomic_DNA"/>
</dbReference>
<feature type="non-terminal residue" evidence="3">
    <location>
        <position position="1"/>
    </location>
</feature>
<feature type="region of interest" description="Disordered" evidence="1">
    <location>
        <begin position="60"/>
        <end position="86"/>
    </location>
</feature>
<dbReference type="Pfam" id="PF01266">
    <property type="entry name" value="DAO"/>
    <property type="match status" value="1"/>
</dbReference>
<dbReference type="PANTHER" id="PTHR13847:SF200">
    <property type="entry name" value="SARCOSINE DEHYDROGENASE, MITOCHONDRIAL"/>
    <property type="match status" value="1"/>
</dbReference>
<dbReference type="GO" id="GO:0008480">
    <property type="term" value="F:sarcosine dehydrogenase activity"/>
    <property type="evidence" value="ECO:0007669"/>
    <property type="project" value="TreeGrafter"/>
</dbReference>